<dbReference type="GO" id="GO:0006281">
    <property type="term" value="P:DNA repair"/>
    <property type="evidence" value="ECO:0007669"/>
    <property type="project" value="UniProtKB-KW"/>
</dbReference>
<dbReference type="Gene3D" id="1.10.10.10">
    <property type="entry name" value="Winged helix-like DNA-binding domain superfamily/Winged helix DNA-binding domain"/>
    <property type="match status" value="1"/>
</dbReference>
<comment type="catalytic activity">
    <reaction evidence="1">
        <text>a 4-O-methyl-thymidine in DNA + L-cysteinyl-[protein] = a thymidine in DNA + S-methyl-L-cysteinyl-[protein]</text>
        <dbReference type="Rhea" id="RHEA:53428"/>
        <dbReference type="Rhea" id="RHEA-COMP:10131"/>
        <dbReference type="Rhea" id="RHEA-COMP:10132"/>
        <dbReference type="Rhea" id="RHEA-COMP:13555"/>
        <dbReference type="Rhea" id="RHEA-COMP:13556"/>
        <dbReference type="ChEBI" id="CHEBI:29950"/>
        <dbReference type="ChEBI" id="CHEBI:82612"/>
        <dbReference type="ChEBI" id="CHEBI:137386"/>
        <dbReference type="ChEBI" id="CHEBI:137387"/>
        <dbReference type="EC" id="2.1.1.63"/>
    </reaction>
</comment>
<gene>
    <name evidence="8" type="ORF">HA254_02340</name>
</gene>
<reference evidence="9" key="1">
    <citation type="journal article" date="2020" name="bioRxiv">
        <title>A rank-normalized archaeal taxonomy based on genome phylogeny resolves widespread incomplete and uneven classifications.</title>
        <authorList>
            <person name="Rinke C."/>
            <person name="Chuvochina M."/>
            <person name="Mussig A.J."/>
            <person name="Chaumeil P.-A."/>
            <person name="Waite D.W."/>
            <person name="Whitman W.B."/>
            <person name="Parks D.H."/>
            <person name="Hugenholtz P."/>
        </authorList>
    </citation>
    <scope>NUCLEOTIDE SEQUENCE [LARGE SCALE GENOMIC DNA]</scope>
</reference>
<evidence type="ECO:0000256" key="4">
    <source>
        <dbReference type="ARBA" id="ARBA00022763"/>
    </source>
</evidence>
<evidence type="ECO:0000256" key="3">
    <source>
        <dbReference type="ARBA" id="ARBA00022679"/>
    </source>
</evidence>
<dbReference type="EMBL" id="DUGC01000042">
    <property type="protein sequence ID" value="HIH09486.1"/>
    <property type="molecule type" value="Genomic_DNA"/>
</dbReference>
<keyword evidence="3" id="KW-0808">Transferase</keyword>
<dbReference type="Proteomes" id="UP000565078">
    <property type="component" value="Unassembled WGS sequence"/>
</dbReference>
<evidence type="ECO:0000313" key="8">
    <source>
        <dbReference type="EMBL" id="HIH09486.1"/>
    </source>
</evidence>
<evidence type="ECO:0000256" key="1">
    <source>
        <dbReference type="ARBA" id="ARBA00001286"/>
    </source>
</evidence>
<keyword evidence="2" id="KW-0489">Methyltransferase</keyword>
<evidence type="ECO:0000256" key="6">
    <source>
        <dbReference type="ARBA" id="ARBA00049348"/>
    </source>
</evidence>
<organism evidence="8 9">
    <name type="scientific">Candidatus Iainarchaeum sp</name>
    <dbReference type="NCBI Taxonomy" id="3101447"/>
    <lineage>
        <taxon>Archaea</taxon>
        <taxon>Candidatus Iainarchaeota</taxon>
        <taxon>Candidatus Iainarchaeia</taxon>
        <taxon>Candidatus Iainarchaeales</taxon>
        <taxon>Candidatus Iainarchaeaceae</taxon>
        <taxon>Candidatus Iainarchaeum</taxon>
    </lineage>
</organism>
<accession>A0A7J4J2M0</accession>
<evidence type="ECO:0000256" key="5">
    <source>
        <dbReference type="ARBA" id="ARBA00023204"/>
    </source>
</evidence>
<keyword evidence="4" id="KW-0227">DNA damage</keyword>
<dbReference type="SUPFAM" id="SSF46767">
    <property type="entry name" value="Methylated DNA-protein cysteine methyltransferase, C-terminal domain"/>
    <property type="match status" value="1"/>
</dbReference>
<dbReference type="GO" id="GO:0032259">
    <property type="term" value="P:methylation"/>
    <property type="evidence" value="ECO:0007669"/>
    <property type="project" value="UniProtKB-KW"/>
</dbReference>
<dbReference type="InterPro" id="IPR001497">
    <property type="entry name" value="MethylDNA_cys_MeTrfase_AS"/>
</dbReference>
<dbReference type="PANTHER" id="PTHR10815:SF13">
    <property type="entry name" value="METHYLATED-DNA--PROTEIN-CYSTEINE METHYLTRANSFERASE"/>
    <property type="match status" value="1"/>
</dbReference>
<comment type="caution">
    <text evidence="8">The sequence shown here is derived from an EMBL/GenBank/DDBJ whole genome shotgun (WGS) entry which is preliminary data.</text>
</comment>
<sequence length="107" mass="11892">MADAILQTKSFGFCALEMMEKIPKGKVTTYRQIALALKNPNACRAVGNACNKNPFAPKIPCHRVVSSDGSIGGYAFGIRDKIRLLESEGIKIRKGRVVDFEKKLFRF</sequence>
<name>A0A7J4J2M0_9ARCH</name>
<keyword evidence="5" id="KW-0234">DNA repair</keyword>
<evidence type="ECO:0000256" key="2">
    <source>
        <dbReference type="ARBA" id="ARBA00022603"/>
    </source>
</evidence>
<dbReference type="Pfam" id="PF01035">
    <property type="entry name" value="DNA_binding_1"/>
    <property type="match status" value="1"/>
</dbReference>
<comment type="catalytic activity">
    <reaction evidence="6">
        <text>a 6-O-methyl-2'-deoxyguanosine in DNA + L-cysteinyl-[protein] = S-methyl-L-cysteinyl-[protein] + a 2'-deoxyguanosine in DNA</text>
        <dbReference type="Rhea" id="RHEA:24000"/>
        <dbReference type="Rhea" id="RHEA-COMP:10131"/>
        <dbReference type="Rhea" id="RHEA-COMP:10132"/>
        <dbReference type="Rhea" id="RHEA-COMP:11367"/>
        <dbReference type="Rhea" id="RHEA-COMP:11368"/>
        <dbReference type="ChEBI" id="CHEBI:29950"/>
        <dbReference type="ChEBI" id="CHEBI:82612"/>
        <dbReference type="ChEBI" id="CHEBI:85445"/>
        <dbReference type="ChEBI" id="CHEBI:85448"/>
        <dbReference type="EC" id="2.1.1.63"/>
    </reaction>
</comment>
<feature type="domain" description="Methylated-DNA-[protein]-cysteine S-methyltransferase DNA binding" evidence="7">
    <location>
        <begin position="16"/>
        <end position="90"/>
    </location>
</feature>
<evidence type="ECO:0000313" key="9">
    <source>
        <dbReference type="Proteomes" id="UP000565078"/>
    </source>
</evidence>
<dbReference type="NCBIfam" id="TIGR00589">
    <property type="entry name" value="ogt"/>
    <property type="match status" value="1"/>
</dbReference>
<dbReference type="PROSITE" id="PS00374">
    <property type="entry name" value="MGMT"/>
    <property type="match status" value="1"/>
</dbReference>
<dbReference type="GO" id="GO:0003908">
    <property type="term" value="F:methylated-DNA-[protein]-cysteine S-methyltransferase activity"/>
    <property type="evidence" value="ECO:0007669"/>
    <property type="project" value="UniProtKB-EC"/>
</dbReference>
<protein>
    <submittedName>
        <fullName evidence="8">MGMT family protein</fullName>
    </submittedName>
</protein>
<dbReference type="CDD" id="cd06445">
    <property type="entry name" value="ATase"/>
    <property type="match status" value="1"/>
</dbReference>
<dbReference type="PANTHER" id="PTHR10815">
    <property type="entry name" value="METHYLATED-DNA--PROTEIN-CYSTEINE METHYLTRANSFERASE"/>
    <property type="match status" value="1"/>
</dbReference>
<dbReference type="InterPro" id="IPR014048">
    <property type="entry name" value="MethylDNA_cys_MeTrfase_DNA-bd"/>
</dbReference>
<dbReference type="InterPro" id="IPR036388">
    <property type="entry name" value="WH-like_DNA-bd_sf"/>
</dbReference>
<proteinExistence type="predicted"/>
<dbReference type="InterPro" id="IPR036217">
    <property type="entry name" value="MethylDNA_cys_MeTrfase_DNAb"/>
</dbReference>
<dbReference type="AlphaFoldDB" id="A0A7J4J2M0"/>
<evidence type="ECO:0000259" key="7">
    <source>
        <dbReference type="Pfam" id="PF01035"/>
    </source>
</evidence>